<comment type="similarity">
    <text evidence="6 32">Belongs to the calycin superfamily. Lipocalin family.</text>
</comment>
<evidence type="ECO:0000256" key="26">
    <source>
        <dbReference type="ARBA" id="ARBA00023698"/>
    </source>
</evidence>
<dbReference type="InterPro" id="IPR012674">
    <property type="entry name" value="Calycin"/>
</dbReference>
<evidence type="ECO:0000256" key="18">
    <source>
        <dbReference type="ARBA" id="ARBA00023034"/>
    </source>
</evidence>
<dbReference type="SUPFAM" id="SSF50814">
    <property type="entry name" value="Lipocalins"/>
    <property type="match status" value="1"/>
</dbReference>
<name>A0A1A6GUE4_NEOLE</name>
<keyword evidence="21" id="KW-1015">Disulfide bond</keyword>
<keyword evidence="17" id="KW-0276">Fatty acid metabolism</keyword>
<evidence type="ECO:0000256" key="11">
    <source>
        <dbReference type="ARBA" id="ARBA00022516"/>
    </source>
</evidence>
<keyword evidence="20" id="KW-0472">Membrane</keyword>
<evidence type="ECO:0000256" key="4">
    <source>
        <dbReference type="ARBA" id="ARBA00004556"/>
    </source>
</evidence>
<dbReference type="PANTHER" id="PTHR11430:SF86">
    <property type="entry name" value="PROSTAGLANDIN-H2 D-ISOMERASE"/>
    <property type="match status" value="1"/>
</dbReference>
<evidence type="ECO:0000256" key="29">
    <source>
        <dbReference type="ARBA" id="ARBA00030654"/>
    </source>
</evidence>
<dbReference type="GO" id="GO:0031965">
    <property type="term" value="C:nuclear membrane"/>
    <property type="evidence" value="ECO:0007669"/>
    <property type="project" value="UniProtKB-SubCell"/>
</dbReference>
<keyword evidence="22" id="KW-0275">Fatty acid biosynthesis</keyword>
<evidence type="ECO:0000256" key="16">
    <source>
        <dbReference type="ARBA" id="ARBA00022824"/>
    </source>
</evidence>
<keyword evidence="15 33" id="KW-0732">Signal</keyword>
<keyword evidence="10" id="KW-0644">Prostaglandin metabolism</keyword>
<dbReference type="InterPro" id="IPR002345">
    <property type="entry name" value="Lipocalin"/>
</dbReference>
<dbReference type="Gene3D" id="2.40.128.20">
    <property type="match status" value="1"/>
</dbReference>
<comment type="subunit">
    <text evidence="7">Monomer.</text>
</comment>
<evidence type="ECO:0000256" key="33">
    <source>
        <dbReference type="SAM" id="SignalP"/>
    </source>
</evidence>
<evidence type="ECO:0000256" key="6">
    <source>
        <dbReference type="ARBA" id="ARBA00006889"/>
    </source>
</evidence>
<organism evidence="35 36">
    <name type="scientific">Neotoma lepida</name>
    <name type="common">Desert woodrat</name>
    <dbReference type="NCBI Taxonomy" id="56216"/>
    <lineage>
        <taxon>Eukaryota</taxon>
        <taxon>Metazoa</taxon>
        <taxon>Chordata</taxon>
        <taxon>Craniata</taxon>
        <taxon>Vertebrata</taxon>
        <taxon>Euteleostomi</taxon>
        <taxon>Mammalia</taxon>
        <taxon>Eutheria</taxon>
        <taxon>Euarchontoglires</taxon>
        <taxon>Glires</taxon>
        <taxon>Rodentia</taxon>
        <taxon>Myomorpha</taxon>
        <taxon>Muroidea</taxon>
        <taxon>Cricetidae</taxon>
        <taxon>Neotominae</taxon>
        <taxon>Neotoma</taxon>
    </lineage>
</organism>
<evidence type="ECO:0000256" key="15">
    <source>
        <dbReference type="ARBA" id="ARBA00022729"/>
    </source>
</evidence>
<keyword evidence="24" id="KW-0413">Isomerase</keyword>
<keyword evidence="23" id="KW-0325">Glycoprotein</keyword>
<evidence type="ECO:0000313" key="35">
    <source>
        <dbReference type="EMBL" id="OBS68962.1"/>
    </source>
</evidence>
<evidence type="ECO:0000256" key="12">
    <source>
        <dbReference type="ARBA" id="ARBA00022525"/>
    </source>
</evidence>
<feature type="domain" description="Lipocalin/cytosolic fatty-acid binding" evidence="34">
    <location>
        <begin position="43"/>
        <end position="184"/>
    </location>
</feature>
<evidence type="ECO:0000256" key="22">
    <source>
        <dbReference type="ARBA" id="ARBA00023160"/>
    </source>
</evidence>
<dbReference type="InterPro" id="IPR000566">
    <property type="entry name" value="Lipocln_cytosolic_FA-bd_dom"/>
</dbReference>
<dbReference type="EC" id="5.3.99.2" evidence="27"/>
<reference evidence="35 36" key="1">
    <citation type="submission" date="2016-06" db="EMBL/GenBank/DDBJ databases">
        <title>The Draft Genome Sequence and Annotation of the Desert Woodrat Neotoma lepida.</title>
        <authorList>
            <person name="Campbell M."/>
            <person name="Oakeson K.F."/>
            <person name="Yandell M."/>
            <person name="Halpert J.R."/>
            <person name="Dearing D."/>
        </authorList>
    </citation>
    <scope>NUCLEOTIDE SEQUENCE [LARGE SCALE GENOMIC DNA]</scope>
    <source>
        <strain evidence="35">417</strain>
        <tissue evidence="35">Liver</tissue>
    </source>
</reference>
<dbReference type="PRINTS" id="PR01254">
    <property type="entry name" value="PGNDSYNTHASE"/>
</dbReference>
<dbReference type="GO" id="GO:0043303">
    <property type="term" value="P:mast cell degranulation"/>
    <property type="evidence" value="ECO:0007669"/>
    <property type="project" value="UniProtKB-KW"/>
</dbReference>
<evidence type="ECO:0000256" key="27">
    <source>
        <dbReference type="ARBA" id="ARBA00023799"/>
    </source>
</evidence>
<dbReference type="GO" id="GO:0036094">
    <property type="term" value="F:small molecule binding"/>
    <property type="evidence" value="ECO:0007669"/>
    <property type="project" value="InterPro"/>
</dbReference>
<evidence type="ECO:0000256" key="30">
    <source>
        <dbReference type="ARBA" id="ARBA00031917"/>
    </source>
</evidence>
<dbReference type="PROSITE" id="PS00213">
    <property type="entry name" value="LIPOCALIN"/>
    <property type="match status" value="1"/>
</dbReference>
<comment type="catalytic activity">
    <reaction evidence="26">
        <text>prostaglandin H2 = prostaglandin D2</text>
        <dbReference type="Rhea" id="RHEA:10600"/>
        <dbReference type="ChEBI" id="CHEBI:57405"/>
        <dbReference type="ChEBI" id="CHEBI:57406"/>
        <dbReference type="EC" id="5.3.99.2"/>
    </reaction>
</comment>
<evidence type="ECO:0000256" key="2">
    <source>
        <dbReference type="ARBA" id="ARBA00004427"/>
    </source>
</evidence>
<accession>A0A1A6GUE4</accession>
<evidence type="ECO:0000256" key="20">
    <source>
        <dbReference type="ARBA" id="ARBA00023136"/>
    </source>
</evidence>
<evidence type="ECO:0000256" key="3">
    <source>
        <dbReference type="ARBA" id="ARBA00004555"/>
    </source>
</evidence>
<evidence type="ECO:0000256" key="23">
    <source>
        <dbReference type="ARBA" id="ARBA00023180"/>
    </source>
</evidence>
<dbReference type="PANTHER" id="PTHR11430">
    <property type="entry name" value="LIPOCALIN"/>
    <property type="match status" value="1"/>
</dbReference>
<dbReference type="Pfam" id="PF00061">
    <property type="entry name" value="Lipocalin"/>
    <property type="match status" value="1"/>
</dbReference>
<evidence type="ECO:0000256" key="17">
    <source>
        <dbReference type="ARBA" id="ARBA00022832"/>
    </source>
</evidence>
<evidence type="ECO:0000256" key="25">
    <source>
        <dbReference type="ARBA" id="ARBA00023242"/>
    </source>
</evidence>
<keyword evidence="12" id="KW-0964">Secreted</keyword>
<comment type="caution">
    <text evidence="35">The sequence shown here is derived from an EMBL/GenBank/DDBJ whole genome shotgun (WGS) entry which is preliminary data.</text>
</comment>
<evidence type="ECO:0000256" key="32">
    <source>
        <dbReference type="RuleBase" id="RU003695"/>
    </source>
</evidence>
<evidence type="ECO:0000256" key="8">
    <source>
        <dbReference type="ARBA" id="ARBA00022448"/>
    </source>
</evidence>
<feature type="signal peptide" evidence="33">
    <location>
        <begin position="1"/>
        <end position="24"/>
    </location>
</feature>
<evidence type="ECO:0000256" key="28">
    <source>
        <dbReference type="ARBA" id="ARBA00023891"/>
    </source>
</evidence>
<evidence type="ECO:0000256" key="7">
    <source>
        <dbReference type="ARBA" id="ARBA00011245"/>
    </source>
</evidence>
<comment type="subcellular location">
    <subcellularLocation>
        <location evidence="4">Cytoplasm</location>
        <location evidence="4">Perinuclear region</location>
    </subcellularLocation>
    <subcellularLocation>
        <location evidence="3">Golgi apparatus</location>
    </subcellularLocation>
    <subcellularLocation>
        <location evidence="1">Nucleus membrane</location>
    </subcellularLocation>
    <subcellularLocation>
        <location evidence="2">Rough endoplasmic reticulum</location>
    </subcellularLocation>
    <subcellularLocation>
        <location evidence="5">Secreted</location>
    </subcellularLocation>
</comment>
<evidence type="ECO:0000256" key="1">
    <source>
        <dbReference type="ARBA" id="ARBA00004126"/>
    </source>
</evidence>
<keyword evidence="25" id="KW-0539">Nucleus</keyword>
<keyword evidence="36" id="KW-1185">Reference proteome</keyword>
<proteinExistence type="inferred from homology"/>
<dbReference type="EMBL" id="LZPO01075853">
    <property type="protein sequence ID" value="OBS68962.1"/>
    <property type="molecule type" value="Genomic_DNA"/>
</dbReference>
<evidence type="ECO:0000313" key="36">
    <source>
        <dbReference type="Proteomes" id="UP000092124"/>
    </source>
</evidence>
<protein>
    <recommendedName>
        <fullName evidence="28">Prostaglandin-H2 D-isomerase</fullName>
        <ecNumber evidence="27">5.3.99.2</ecNumber>
    </recommendedName>
    <alternativeName>
        <fullName evidence="31">Glutathione-independent PGD synthase</fullName>
    </alternativeName>
    <alternativeName>
        <fullName evidence="30">Lipocalin-type prostaglandin-D synthase</fullName>
    </alternativeName>
    <alternativeName>
        <fullName evidence="29">Prostaglandin-D2 synthase</fullName>
    </alternativeName>
</protein>
<keyword evidence="8" id="KW-0813">Transport</keyword>
<sequence length="246" mass="27803">MAALRMLWMGLVLLGLLGFPQTPAEGVDYVSVQPNFQQDKFLGRWYSTGLASNSSWFQNKKTGLFMCKTVVAPSTDGGLNLTSTFLRRNQCETKIMVLQPGGVPGQYNYNSPHWGGVHTITVVETDYDEYALLLSRGTKGPGQAFRMATLYSRTQTVKDELKTKFTTFSQTYGLTEEDIVFLPQPGWVQVLIQDNFDVSQLIRALDFKKDLHQFATLDQEWACEYTVQNQQLEYIASVSQHWAGWG</sequence>
<keyword evidence="14" id="KW-0467">Mast cell degranulation</keyword>
<dbReference type="GO" id="GO:0005615">
    <property type="term" value="C:extracellular space"/>
    <property type="evidence" value="ECO:0007669"/>
    <property type="project" value="TreeGrafter"/>
</dbReference>
<keyword evidence="13" id="KW-0643">Prostaglandin biosynthesis</keyword>
<dbReference type="GO" id="GO:0048471">
    <property type="term" value="C:perinuclear region of cytoplasm"/>
    <property type="evidence" value="ECO:0007669"/>
    <property type="project" value="UniProtKB-SubCell"/>
</dbReference>
<keyword evidence="18" id="KW-0333">Golgi apparatus</keyword>
<keyword evidence="16" id="KW-0256">Endoplasmic reticulum</keyword>
<feature type="chain" id="PRO_5008345873" description="Prostaglandin-H2 D-isomerase" evidence="33">
    <location>
        <begin position="25"/>
        <end position="246"/>
    </location>
</feature>
<keyword evidence="11" id="KW-0444">Lipid biosynthesis</keyword>
<evidence type="ECO:0000256" key="19">
    <source>
        <dbReference type="ARBA" id="ARBA00023098"/>
    </source>
</evidence>
<evidence type="ECO:0000256" key="24">
    <source>
        <dbReference type="ARBA" id="ARBA00023235"/>
    </source>
</evidence>
<keyword evidence="9" id="KW-0963">Cytoplasm</keyword>
<dbReference type="AlphaFoldDB" id="A0A1A6GUE4"/>
<dbReference type="InterPro" id="IPR022272">
    <property type="entry name" value="Lipocalin_CS"/>
</dbReference>
<evidence type="ECO:0000259" key="34">
    <source>
        <dbReference type="Pfam" id="PF00061"/>
    </source>
</evidence>
<evidence type="ECO:0000256" key="9">
    <source>
        <dbReference type="ARBA" id="ARBA00022490"/>
    </source>
</evidence>
<evidence type="ECO:0000256" key="5">
    <source>
        <dbReference type="ARBA" id="ARBA00004613"/>
    </source>
</evidence>
<evidence type="ECO:0000256" key="31">
    <source>
        <dbReference type="ARBA" id="ARBA00032350"/>
    </source>
</evidence>
<dbReference type="GO" id="GO:0005791">
    <property type="term" value="C:rough endoplasmic reticulum"/>
    <property type="evidence" value="ECO:0007669"/>
    <property type="project" value="UniProtKB-SubCell"/>
</dbReference>
<dbReference type="GO" id="GO:0004667">
    <property type="term" value="F:prostaglandin-D synthase activity"/>
    <property type="evidence" value="ECO:0007669"/>
    <property type="project" value="UniProtKB-EC"/>
</dbReference>
<dbReference type="GO" id="GO:0005794">
    <property type="term" value="C:Golgi apparatus"/>
    <property type="evidence" value="ECO:0007669"/>
    <property type="project" value="UniProtKB-SubCell"/>
</dbReference>
<evidence type="ECO:0000256" key="14">
    <source>
        <dbReference type="ARBA" id="ARBA00022675"/>
    </source>
</evidence>
<evidence type="ECO:0000256" key="13">
    <source>
        <dbReference type="ARBA" id="ARBA00022585"/>
    </source>
</evidence>
<keyword evidence="19" id="KW-0443">Lipid metabolism</keyword>
<dbReference type="Proteomes" id="UP000092124">
    <property type="component" value="Unassembled WGS sequence"/>
</dbReference>
<dbReference type="PRINTS" id="PR00179">
    <property type="entry name" value="LIPOCALIN"/>
</dbReference>
<dbReference type="OrthoDB" id="9048943at2759"/>
<dbReference type="STRING" id="56216.A0A1A6GUE4"/>
<evidence type="ECO:0000256" key="21">
    <source>
        <dbReference type="ARBA" id="ARBA00023157"/>
    </source>
</evidence>
<evidence type="ECO:0000256" key="10">
    <source>
        <dbReference type="ARBA" id="ARBA00022501"/>
    </source>
</evidence>
<gene>
    <name evidence="35" type="ORF">A6R68_02485</name>
</gene>
<dbReference type="GO" id="GO:0001516">
    <property type="term" value="P:prostaglandin biosynthetic process"/>
    <property type="evidence" value="ECO:0007669"/>
    <property type="project" value="UniProtKB-KW"/>
</dbReference>